<dbReference type="Proteomes" id="UP000019091">
    <property type="component" value="Chromosome"/>
</dbReference>
<keyword evidence="2" id="KW-0378">Hydrolase</keyword>
<dbReference type="GO" id="GO:0005737">
    <property type="term" value="C:cytoplasm"/>
    <property type="evidence" value="ECO:0007669"/>
    <property type="project" value="TreeGrafter"/>
</dbReference>
<dbReference type="AlphaFoldDB" id="A0A4V7ICS3"/>
<feature type="domain" description="Phospholipase/carboxylesterase/thioesterase" evidence="3">
    <location>
        <begin position="15"/>
        <end position="213"/>
    </location>
</feature>
<reference evidence="4 5" key="1">
    <citation type="journal article" date="2014" name="Genome Announc.">
        <title>Complete Closed Genome Sequences of Three Bibersteinia trehalosi Nasopharyngeal Isolates from Cattle with Shipping Fever.</title>
        <authorList>
            <person name="Harhay G.P."/>
            <person name="McVey D.S."/>
            <person name="Koren S."/>
            <person name="Phillippy A.M."/>
            <person name="Bono J."/>
            <person name="Harhay D.M."/>
            <person name="Clawson M.L."/>
            <person name="Heaton M.P."/>
            <person name="Chitko-McKown C.G."/>
            <person name="Korlach J."/>
            <person name="Smith T.P."/>
        </authorList>
    </citation>
    <scope>NUCLEOTIDE SEQUENCE [LARGE SCALE GENOMIC DNA]</scope>
    <source>
        <strain evidence="4 5">USDA-ARS-USMARC-188</strain>
    </source>
</reference>
<comment type="similarity">
    <text evidence="1">Belongs to the AB hydrolase superfamily. AB hydrolase 2 family.</text>
</comment>
<dbReference type="EMBL" id="CP006954">
    <property type="protein sequence ID" value="AHG82835.1"/>
    <property type="molecule type" value="Genomic_DNA"/>
</dbReference>
<dbReference type="InterPro" id="IPR003140">
    <property type="entry name" value="PLipase/COase/thioEstase"/>
</dbReference>
<dbReference type="GO" id="GO:0052689">
    <property type="term" value="F:carboxylic ester hydrolase activity"/>
    <property type="evidence" value="ECO:0007669"/>
    <property type="project" value="TreeGrafter"/>
</dbReference>
<dbReference type="GO" id="GO:0008474">
    <property type="term" value="F:palmitoyl-(protein) hydrolase activity"/>
    <property type="evidence" value="ECO:0007669"/>
    <property type="project" value="TreeGrafter"/>
</dbReference>
<proteinExistence type="inferred from homology"/>
<sequence>MPLIPRAEPLIIRPEKADSAVIFLHGLTTSGLHFESVARYFAQHLPNTMFVLPHAPIRPVTWAKGNVSGWYDLRGDNFLANEDRQGILSAAAYVQSLIDDLIRQGIESKRIILGGFSQGCAISLLAGTQYPQPLAGIFGLSGYLPLAESWQSHTQNAHTPIFLAHGEEDNLITLAQIEQGVAKLAQERALHFQRYPIGHTLNNDEIADLKQWLVAQLAFCSLK</sequence>
<evidence type="ECO:0000259" key="3">
    <source>
        <dbReference type="Pfam" id="PF02230"/>
    </source>
</evidence>
<gene>
    <name evidence="4" type="ORF">F542_21270</name>
</gene>
<accession>A0A4V7ICS3</accession>
<dbReference type="InterPro" id="IPR050565">
    <property type="entry name" value="LYPA1-2/EST-like"/>
</dbReference>
<evidence type="ECO:0000313" key="5">
    <source>
        <dbReference type="Proteomes" id="UP000019091"/>
    </source>
</evidence>
<dbReference type="PANTHER" id="PTHR10655">
    <property type="entry name" value="LYSOPHOSPHOLIPASE-RELATED"/>
    <property type="match status" value="1"/>
</dbReference>
<dbReference type="OrthoDB" id="9801763at2"/>
<dbReference type="InterPro" id="IPR029058">
    <property type="entry name" value="AB_hydrolase_fold"/>
</dbReference>
<name>A0A4V7ICS3_BIBTR</name>
<evidence type="ECO:0000313" key="4">
    <source>
        <dbReference type="EMBL" id="AHG82835.1"/>
    </source>
</evidence>
<evidence type="ECO:0000256" key="1">
    <source>
        <dbReference type="ARBA" id="ARBA00006499"/>
    </source>
</evidence>
<dbReference type="KEGG" id="btre:F542_21270"/>
<evidence type="ECO:0000256" key="2">
    <source>
        <dbReference type="ARBA" id="ARBA00022801"/>
    </source>
</evidence>
<dbReference type="Gene3D" id="3.40.50.1820">
    <property type="entry name" value="alpha/beta hydrolase"/>
    <property type="match status" value="1"/>
</dbReference>
<organism evidence="4 5">
    <name type="scientific">Bibersteinia trehalosi USDA-ARS-USMARC-188</name>
    <dbReference type="NCBI Taxonomy" id="1263829"/>
    <lineage>
        <taxon>Bacteria</taxon>
        <taxon>Pseudomonadati</taxon>
        <taxon>Pseudomonadota</taxon>
        <taxon>Gammaproteobacteria</taxon>
        <taxon>Pasteurellales</taxon>
        <taxon>Pasteurellaceae</taxon>
        <taxon>Bibersteinia</taxon>
    </lineage>
</organism>
<dbReference type="Pfam" id="PF02230">
    <property type="entry name" value="Abhydrolase_2"/>
    <property type="match status" value="1"/>
</dbReference>
<protein>
    <submittedName>
        <fullName evidence="4">Phospholipase/Carboxylesterase</fullName>
    </submittedName>
</protein>
<dbReference type="PANTHER" id="PTHR10655:SF17">
    <property type="entry name" value="LYSOPHOSPHOLIPASE-LIKE PROTEIN 1"/>
    <property type="match status" value="1"/>
</dbReference>
<dbReference type="SUPFAM" id="SSF53474">
    <property type="entry name" value="alpha/beta-Hydrolases"/>
    <property type="match status" value="1"/>
</dbReference>
<dbReference type="RefSeq" id="WP_015431475.1">
    <property type="nucleotide sequence ID" value="NZ_CP006954.1"/>
</dbReference>